<evidence type="ECO:0000256" key="14">
    <source>
        <dbReference type="PROSITE-ProRule" id="PRU01360"/>
    </source>
</evidence>
<proteinExistence type="inferred from homology"/>
<dbReference type="PANTHER" id="PTHR32552">
    <property type="entry name" value="FERRICHROME IRON RECEPTOR-RELATED"/>
    <property type="match status" value="1"/>
</dbReference>
<keyword evidence="5" id="KW-0410">Iron transport</keyword>
<dbReference type="GO" id="GO:0009279">
    <property type="term" value="C:cell outer membrane"/>
    <property type="evidence" value="ECO:0007669"/>
    <property type="project" value="UniProtKB-SubCell"/>
</dbReference>
<protein>
    <recommendedName>
        <fullName evidence="17">Secretin/TonB short N-terminal domain-containing protein</fullName>
    </recommendedName>
</protein>
<dbReference type="InterPro" id="IPR012910">
    <property type="entry name" value="Plug_dom"/>
</dbReference>
<dbReference type="PANTHER" id="PTHR32552:SF68">
    <property type="entry name" value="FERRICHROME OUTER MEMBRANE TRANSPORTER_PHAGE RECEPTOR"/>
    <property type="match status" value="1"/>
</dbReference>
<accession>A0A016XKX5</accession>
<evidence type="ECO:0000256" key="15">
    <source>
        <dbReference type="RuleBase" id="RU003357"/>
    </source>
</evidence>
<evidence type="ECO:0000259" key="17">
    <source>
        <dbReference type="SMART" id="SM00965"/>
    </source>
</evidence>
<dbReference type="Gene3D" id="2.170.130.10">
    <property type="entry name" value="TonB-dependent receptor, plug domain"/>
    <property type="match status" value="1"/>
</dbReference>
<organism evidence="18 19">
    <name type="scientific">Hylemonella gracilis str. Niagara R</name>
    <dbReference type="NCBI Taxonomy" id="1458275"/>
    <lineage>
        <taxon>Bacteria</taxon>
        <taxon>Pseudomonadati</taxon>
        <taxon>Pseudomonadota</taxon>
        <taxon>Betaproteobacteria</taxon>
        <taxon>Burkholderiales</taxon>
        <taxon>Comamonadaceae</taxon>
        <taxon>Hylemonella</taxon>
    </lineage>
</organism>
<dbReference type="RefSeq" id="WP_035604089.1">
    <property type="nucleotide sequence ID" value="NZ_JEMG01000001.1"/>
</dbReference>
<dbReference type="InterPro" id="IPR036942">
    <property type="entry name" value="Beta-barrel_TonB_sf"/>
</dbReference>
<dbReference type="Pfam" id="PF07715">
    <property type="entry name" value="Plug"/>
    <property type="match status" value="1"/>
</dbReference>
<reference evidence="18 19" key="1">
    <citation type="submission" date="2014-02" db="EMBL/GenBank/DDBJ databases">
        <title>Draft Genome of Hylemonella gracilis isolated from the Niagara River.</title>
        <authorList>
            <person name="Pawlowski D.R."/>
            <person name="Koudelka G.B."/>
        </authorList>
    </citation>
    <scope>NUCLEOTIDE SEQUENCE [LARGE SCALE GENOMIC DNA]</scope>
    <source>
        <strain evidence="18 19">Niagara R</strain>
    </source>
</reference>
<evidence type="ECO:0000256" key="11">
    <source>
        <dbReference type="ARBA" id="ARBA00023136"/>
    </source>
</evidence>
<dbReference type="PROSITE" id="PS51257">
    <property type="entry name" value="PROKAR_LIPOPROTEIN"/>
    <property type="match status" value="1"/>
</dbReference>
<comment type="similarity">
    <text evidence="2 14 15">Belongs to the TonB-dependent receptor family.</text>
</comment>
<feature type="domain" description="Secretin/TonB short N-terminal" evidence="17">
    <location>
        <begin position="73"/>
        <end position="124"/>
    </location>
</feature>
<evidence type="ECO:0000256" key="3">
    <source>
        <dbReference type="ARBA" id="ARBA00022448"/>
    </source>
</evidence>
<dbReference type="CDD" id="cd01347">
    <property type="entry name" value="ligand_gated_channel"/>
    <property type="match status" value="1"/>
</dbReference>
<dbReference type="GO" id="GO:0038023">
    <property type="term" value="F:signaling receptor activity"/>
    <property type="evidence" value="ECO:0007669"/>
    <property type="project" value="InterPro"/>
</dbReference>
<feature type="signal peptide" evidence="16">
    <location>
        <begin position="1"/>
        <end position="41"/>
    </location>
</feature>
<dbReference type="AlphaFoldDB" id="A0A016XKX5"/>
<dbReference type="Gene3D" id="2.40.170.20">
    <property type="entry name" value="TonB-dependent receptor, beta-barrel domain"/>
    <property type="match status" value="1"/>
</dbReference>
<name>A0A016XKX5_9BURK</name>
<dbReference type="InterPro" id="IPR039426">
    <property type="entry name" value="TonB-dep_rcpt-like"/>
</dbReference>
<keyword evidence="12" id="KW-0675">Receptor</keyword>
<dbReference type="EMBL" id="JEMG01000001">
    <property type="protein sequence ID" value="EYC52749.1"/>
    <property type="molecule type" value="Genomic_DNA"/>
</dbReference>
<keyword evidence="3 14" id="KW-0813">Transport</keyword>
<dbReference type="GO" id="GO:0015344">
    <property type="term" value="F:siderophore uptake transmembrane transporter activity"/>
    <property type="evidence" value="ECO:0007669"/>
    <property type="project" value="TreeGrafter"/>
</dbReference>
<dbReference type="PROSITE" id="PS52016">
    <property type="entry name" value="TONB_DEPENDENT_REC_3"/>
    <property type="match status" value="1"/>
</dbReference>
<evidence type="ECO:0000256" key="2">
    <source>
        <dbReference type="ARBA" id="ARBA00009810"/>
    </source>
</evidence>
<keyword evidence="10 15" id="KW-0798">TonB box</keyword>
<dbReference type="Proteomes" id="UP000023268">
    <property type="component" value="Unassembled WGS sequence"/>
</dbReference>
<evidence type="ECO:0000256" key="5">
    <source>
        <dbReference type="ARBA" id="ARBA00022496"/>
    </source>
</evidence>
<dbReference type="OrthoDB" id="9790771at2"/>
<keyword evidence="9" id="KW-0406">Ion transport</keyword>
<sequence>MPRSLVSFRANPRARLLRRAWLSVAIALTAGCLHSVAPAHAQAVTAAAEPVSLRIGAGPLGAALEQFARVTGTNISYNAQLIDGLATQGVDGSHGVAAGLRILLAGSGMEAVEQPGGGFLLRKAPLGAGTLPPVTVSAQGETAIGPVYGYAARRSATGTKTDTPLREVPASVQVVPREVMDDQKALSLRDVYENISGVQASGNTLNAQTEVLPIIRGFESPSLMRNGLRATYAGAVDMINIERVEVLKGPASILYGALEPGGIVNYVTKRPQETSSQVFEQQIGSDSFRRTSGDLTGRIDEDGAWLYRLNFARTDSDSFRDEMHLERTAIAPSFLWQPSADTELLLDFSYVKEEQPYDAGIPVDAKGRPLVAKSAFFNDPDLAGRSNEDYYAGYQLAHALSPTWSLRNQFQFHRARNKNETLRPRGISGNNLLMRYQNEDREDDELQFVLDAIGKFSTGPVAHTLLIGAEYIKQETDWLRFRANAPAIPISDHPVVDYTPPANQTFGVDQGETRWKSLYVQDQISLLEAGRLKLLIGGRFDDVTTQARSDGTAAPDVEDRAFTGRGGLLYQLTPRHSAYLSVSQSFKPQQGTTVDVNGDPLDPERGEQYEVGVKSAFLDEQLFVTVAVYQIEKKDVAVFDQALYDATGQSAYFSGVRQQSRGIEFDLAGNLTRQLKVSASYGYVDTEVLANAGDQAQVGRPLPGMSPHTARLWLAYTSDRSGPLGGLGVGGGLRHVGKSTAQADVNLELPAYTVADAGVWYQWSRVRASLNIRNLFDEDYISRASTSAIAHPGAPRTVTAAASISF</sequence>
<evidence type="ECO:0000256" key="4">
    <source>
        <dbReference type="ARBA" id="ARBA00022452"/>
    </source>
</evidence>
<evidence type="ECO:0000313" key="18">
    <source>
        <dbReference type="EMBL" id="EYC52749.1"/>
    </source>
</evidence>
<dbReference type="InterPro" id="IPR011662">
    <property type="entry name" value="Secretin/TonB_short_N"/>
</dbReference>
<evidence type="ECO:0000256" key="10">
    <source>
        <dbReference type="ARBA" id="ARBA00023077"/>
    </source>
</evidence>
<dbReference type="InterPro" id="IPR000531">
    <property type="entry name" value="Beta-barrel_TonB"/>
</dbReference>
<dbReference type="InterPro" id="IPR037066">
    <property type="entry name" value="Plug_dom_sf"/>
</dbReference>
<keyword evidence="7 16" id="KW-0732">Signal</keyword>
<evidence type="ECO:0000256" key="13">
    <source>
        <dbReference type="ARBA" id="ARBA00023237"/>
    </source>
</evidence>
<evidence type="ECO:0000256" key="9">
    <source>
        <dbReference type="ARBA" id="ARBA00023065"/>
    </source>
</evidence>
<feature type="chain" id="PRO_5001495416" description="Secretin/TonB short N-terminal domain-containing protein" evidence="16">
    <location>
        <begin position="42"/>
        <end position="806"/>
    </location>
</feature>
<dbReference type="FunFam" id="2.170.130.10:FF:000001">
    <property type="entry name" value="Catecholate siderophore TonB-dependent receptor"/>
    <property type="match status" value="1"/>
</dbReference>
<comment type="subcellular location">
    <subcellularLocation>
        <location evidence="1 14">Cell outer membrane</location>
        <topology evidence="1 14">Multi-pass membrane protein</topology>
    </subcellularLocation>
</comment>
<dbReference type="InterPro" id="IPR010105">
    <property type="entry name" value="TonB_sidphr_rcpt"/>
</dbReference>
<dbReference type="Pfam" id="PF00593">
    <property type="entry name" value="TonB_dep_Rec_b-barrel"/>
    <property type="match status" value="1"/>
</dbReference>
<dbReference type="SMART" id="SM00965">
    <property type="entry name" value="STN"/>
    <property type="match status" value="1"/>
</dbReference>
<gene>
    <name evidence="18" type="ORF">AZ34_01625</name>
</gene>
<keyword evidence="11 14" id="KW-0472">Membrane</keyword>
<evidence type="ECO:0000256" key="7">
    <source>
        <dbReference type="ARBA" id="ARBA00022729"/>
    </source>
</evidence>
<evidence type="ECO:0000256" key="16">
    <source>
        <dbReference type="SAM" id="SignalP"/>
    </source>
</evidence>
<evidence type="ECO:0000256" key="1">
    <source>
        <dbReference type="ARBA" id="ARBA00004571"/>
    </source>
</evidence>
<dbReference type="GO" id="GO:0015891">
    <property type="term" value="P:siderophore transport"/>
    <property type="evidence" value="ECO:0007669"/>
    <property type="project" value="InterPro"/>
</dbReference>
<keyword evidence="6 14" id="KW-0812">Transmembrane</keyword>
<evidence type="ECO:0000256" key="8">
    <source>
        <dbReference type="ARBA" id="ARBA00023004"/>
    </source>
</evidence>
<dbReference type="SUPFAM" id="SSF56935">
    <property type="entry name" value="Porins"/>
    <property type="match status" value="1"/>
</dbReference>
<evidence type="ECO:0000256" key="12">
    <source>
        <dbReference type="ARBA" id="ARBA00023170"/>
    </source>
</evidence>
<keyword evidence="13 14" id="KW-0998">Cell outer membrane</keyword>
<dbReference type="STRING" id="1458275.AZ34_01625"/>
<dbReference type="NCBIfam" id="TIGR01783">
    <property type="entry name" value="TonB-siderophor"/>
    <property type="match status" value="1"/>
</dbReference>
<keyword evidence="4 14" id="KW-1134">Transmembrane beta strand</keyword>
<dbReference type="Gene3D" id="3.55.50.30">
    <property type="match status" value="1"/>
</dbReference>
<evidence type="ECO:0000256" key="6">
    <source>
        <dbReference type="ARBA" id="ARBA00022692"/>
    </source>
</evidence>
<dbReference type="eggNOG" id="COG4774">
    <property type="taxonomic scope" value="Bacteria"/>
</dbReference>
<comment type="caution">
    <text evidence="18">The sequence shown here is derived from an EMBL/GenBank/DDBJ whole genome shotgun (WGS) entry which is preliminary data.</text>
</comment>
<evidence type="ECO:0000313" key="19">
    <source>
        <dbReference type="Proteomes" id="UP000023268"/>
    </source>
</evidence>
<keyword evidence="8" id="KW-0408">Iron</keyword>